<reference evidence="3" key="1">
    <citation type="journal article" date="2020" name="Nat. Commun.">
        <title>Genome assembly of wild tea tree DASZ reveals pedigree and selection history of tea varieties.</title>
        <authorList>
            <person name="Zhang W."/>
            <person name="Zhang Y."/>
            <person name="Qiu H."/>
            <person name="Guo Y."/>
            <person name="Wan H."/>
            <person name="Zhang X."/>
            <person name="Scossa F."/>
            <person name="Alseekh S."/>
            <person name="Zhang Q."/>
            <person name="Wang P."/>
            <person name="Xu L."/>
            <person name="Schmidt M.H."/>
            <person name="Jia X."/>
            <person name="Li D."/>
            <person name="Zhu A."/>
            <person name="Guo F."/>
            <person name="Chen W."/>
            <person name="Ni D."/>
            <person name="Usadel B."/>
            <person name="Fernie A.R."/>
            <person name="Wen W."/>
        </authorList>
    </citation>
    <scope>NUCLEOTIDE SEQUENCE [LARGE SCALE GENOMIC DNA]</scope>
    <source>
        <strain evidence="3">cv. G240</strain>
    </source>
</reference>
<name>A0A7J7FUH5_CAMSI</name>
<evidence type="ECO:0000313" key="2">
    <source>
        <dbReference type="EMBL" id="KAF5932030.1"/>
    </source>
</evidence>
<proteinExistence type="predicted"/>
<accession>A0A7J7FUH5</accession>
<evidence type="ECO:0000256" key="1">
    <source>
        <dbReference type="SAM" id="MobiDB-lite"/>
    </source>
</evidence>
<protein>
    <recommendedName>
        <fullName evidence="4">ABC-transporter N-terminal domain-containing protein</fullName>
    </recommendedName>
</protein>
<dbReference type="Proteomes" id="UP000593564">
    <property type="component" value="Unassembled WGS sequence"/>
</dbReference>
<dbReference type="AlphaFoldDB" id="A0A7J7FUH5"/>
<dbReference type="PANTHER" id="PTHR48040:SF53">
    <property type="entry name" value="ABC TRANSPORTER G FAMILY MEMBER 35-LIKE"/>
    <property type="match status" value="1"/>
</dbReference>
<evidence type="ECO:0008006" key="4">
    <source>
        <dbReference type="Google" id="ProtNLM"/>
    </source>
</evidence>
<comment type="caution">
    <text evidence="2">The sequence shown here is derived from an EMBL/GenBank/DDBJ whole genome shotgun (WGS) entry which is preliminary data.</text>
</comment>
<dbReference type="PANTHER" id="PTHR48040">
    <property type="entry name" value="PLEIOTROPIC DRUG RESISTANCE PROTEIN 1-LIKE ISOFORM X1"/>
    <property type="match status" value="1"/>
</dbReference>
<dbReference type="EMBL" id="JACBKZ010000014">
    <property type="protein sequence ID" value="KAF5932030.1"/>
    <property type="molecule type" value="Genomic_DNA"/>
</dbReference>
<reference evidence="2 3" key="2">
    <citation type="submission" date="2020-07" db="EMBL/GenBank/DDBJ databases">
        <title>Genome assembly of wild tea tree DASZ reveals pedigree and selection history of tea varieties.</title>
        <authorList>
            <person name="Zhang W."/>
        </authorList>
    </citation>
    <scope>NUCLEOTIDE SEQUENCE [LARGE SCALE GENOMIC DNA]</scope>
    <source>
        <strain evidence="3">cv. G240</strain>
        <tissue evidence="2">Leaf</tissue>
    </source>
</reference>
<feature type="region of interest" description="Disordered" evidence="1">
    <location>
        <begin position="1"/>
        <end position="25"/>
    </location>
</feature>
<keyword evidence="3" id="KW-1185">Reference proteome</keyword>
<gene>
    <name evidence="2" type="ORF">HYC85_028201</name>
</gene>
<organism evidence="2 3">
    <name type="scientific">Camellia sinensis</name>
    <name type="common">Tea plant</name>
    <name type="synonym">Thea sinensis</name>
    <dbReference type="NCBI Taxonomy" id="4442"/>
    <lineage>
        <taxon>Eukaryota</taxon>
        <taxon>Viridiplantae</taxon>
        <taxon>Streptophyta</taxon>
        <taxon>Embryophyta</taxon>
        <taxon>Tracheophyta</taxon>
        <taxon>Spermatophyta</taxon>
        <taxon>Magnoliopsida</taxon>
        <taxon>eudicotyledons</taxon>
        <taxon>Gunneridae</taxon>
        <taxon>Pentapetalae</taxon>
        <taxon>asterids</taxon>
        <taxon>Ericales</taxon>
        <taxon>Theaceae</taxon>
        <taxon>Camellia</taxon>
    </lineage>
</organism>
<sequence length="199" mass="23239">MEGYKMQGSGRRPSHSRSRSISRSLSKAAWHIEHVFGSANQTRRASSRADQDEEALRWAALEKLPTYARLRTSIIQYIAESAGGEHGSDKVVRKEVDVRKLDVNDRQQFIDRLFRVAEEDNERFLRKFRNRIEKGENRTTLLFSPSHSRELHYRSPILRPQTLYLTLQDLANENRSSHNMDLRATRVEARLCFFTANKH</sequence>
<evidence type="ECO:0000313" key="3">
    <source>
        <dbReference type="Proteomes" id="UP000593564"/>
    </source>
</evidence>